<protein>
    <recommendedName>
        <fullName evidence="1">RNA helicase</fullName>
        <ecNumber evidence="1">3.6.4.13</ecNumber>
    </recommendedName>
</protein>
<evidence type="ECO:0000256" key="1">
    <source>
        <dbReference type="ARBA" id="ARBA00012552"/>
    </source>
</evidence>
<evidence type="ECO:0000313" key="10">
    <source>
        <dbReference type="EMBL" id="CCE90296.1"/>
    </source>
</evidence>
<dbReference type="GO" id="GO:0005682">
    <property type="term" value="C:U5 snRNP"/>
    <property type="evidence" value="ECO:0007669"/>
    <property type="project" value="EnsemblFungi"/>
</dbReference>
<dbReference type="InterPro" id="IPR000629">
    <property type="entry name" value="RNA-helicase_DEAD-box_CS"/>
</dbReference>
<dbReference type="RefSeq" id="XP_003679507.1">
    <property type="nucleotide sequence ID" value="XM_003679459.1"/>
</dbReference>
<evidence type="ECO:0000259" key="9">
    <source>
        <dbReference type="PROSITE" id="PS51194"/>
    </source>
</evidence>
<dbReference type="InterPro" id="IPR011545">
    <property type="entry name" value="DEAD/DEAH_box_helicase_dom"/>
</dbReference>
<dbReference type="CDD" id="cd18787">
    <property type="entry name" value="SF2_C_DEAD"/>
    <property type="match status" value="1"/>
</dbReference>
<feature type="domain" description="Helicase ATP-binding" evidence="8">
    <location>
        <begin position="199"/>
        <end position="390"/>
    </location>
</feature>
<dbReference type="PROSITE" id="PS00039">
    <property type="entry name" value="DEAD_ATP_HELICASE"/>
    <property type="match status" value="1"/>
</dbReference>
<feature type="domain" description="Helicase C-terminal" evidence="9">
    <location>
        <begin position="422"/>
        <end position="564"/>
    </location>
</feature>
<evidence type="ECO:0000256" key="3">
    <source>
        <dbReference type="ARBA" id="ARBA00022801"/>
    </source>
</evidence>
<dbReference type="SMART" id="SM00487">
    <property type="entry name" value="DEXDc"/>
    <property type="match status" value="1"/>
</dbReference>
<comment type="similarity">
    <text evidence="6">Belongs to the DEAD box helicase family.</text>
</comment>
<dbReference type="PROSITE" id="PS51192">
    <property type="entry name" value="HELICASE_ATP_BIND_1"/>
    <property type="match status" value="1"/>
</dbReference>
<dbReference type="GeneID" id="11504138"/>
<dbReference type="GO" id="GO:0003723">
    <property type="term" value="F:RNA binding"/>
    <property type="evidence" value="ECO:0007669"/>
    <property type="project" value="EnsemblFungi"/>
</dbReference>
<evidence type="ECO:0000259" key="8">
    <source>
        <dbReference type="PROSITE" id="PS51192"/>
    </source>
</evidence>
<reference evidence="10 11" key="1">
    <citation type="journal article" date="2011" name="Proc. Natl. Acad. Sci. U.S.A.">
        <title>Evolutionary erosion of yeast sex chromosomes by mating-type switching accidents.</title>
        <authorList>
            <person name="Gordon J.L."/>
            <person name="Armisen D."/>
            <person name="Proux-Wera E."/>
            <person name="Oheigeartaigh S.S."/>
            <person name="Byrne K.P."/>
            <person name="Wolfe K.H."/>
        </authorList>
    </citation>
    <scope>NUCLEOTIDE SEQUENCE [LARGE SCALE GENOMIC DNA]</scope>
    <source>
        <strain evidence="11">ATCC 10662 / CBS 1146 / NBRC 0425 / NCYC 2629 / NRRL Y-866</strain>
    </source>
</reference>
<keyword evidence="11" id="KW-1185">Reference proteome</keyword>
<dbReference type="InterPro" id="IPR001650">
    <property type="entry name" value="Helicase_C-like"/>
</dbReference>
<keyword evidence="5 6" id="KW-0067">ATP-binding</keyword>
<dbReference type="STRING" id="1076872.G8ZNV2"/>
<evidence type="ECO:0000256" key="7">
    <source>
        <dbReference type="SAM" id="MobiDB-lite"/>
    </source>
</evidence>
<dbReference type="Pfam" id="PF00271">
    <property type="entry name" value="Helicase_C"/>
    <property type="match status" value="1"/>
</dbReference>
<dbReference type="HOGENOM" id="CLU_003041_11_4_1"/>
<evidence type="ECO:0000256" key="5">
    <source>
        <dbReference type="ARBA" id="ARBA00022840"/>
    </source>
</evidence>
<dbReference type="GO" id="GO:0005524">
    <property type="term" value="F:ATP binding"/>
    <property type="evidence" value="ECO:0007669"/>
    <property type="project" value="UniProtKB-KW"/>
</dbReference>
<dbReference type="GO" id="GO:0000384">
    <property type="term" value="F:first spliceosomal transesterification activity"/>
    <property type="evidence" value="ECO:0007669"/>
    <property type="project" value="EnsemblFungi"/>
</dbReference>
<dbReference type="OrthoDB" id="196131at2759"/>
<evidence type="ECO:0000256" key="6">
    <source>
        <dbReference type="RuleBase" id="RU000492"/>
    </source>
</evidence>
<dbReference type="InParanoid" id="G8ZNV2"/>
<dbReference type="SMART" id="SM00490">
    <property type="entry name" value="HELICc"/>
    <property type="match status" value="1"/>
</dbReference>
<keyword evidence="2 6" id="KW-0547">Nucleotide-binding</keyword>
<dbReference type="EMBL" id="HE616743">
    <property type="protein sequence ID" value="CCE90296.1"/>
    <property type="molecule type" value="Genomic_DNA"/>
</dbReference>
<dbReference type="Pfam" id="PF00270">
    <property type="entry name" value="DEAD"/>
    <property type="match status" value="1"/>
</dbReference>
<dbReference type="InterPro" id="IPR027417">
    <property type="entry name" value="P-loop_NTPase"/>
</dbReference>
<evidence type="ECO:0000313" key="11">
    <source>
        <dbReference type="Proteomes" id="UP000005627"/>
    </source>
</evidence>
<accession>G8ZNV2</accession>
<dbReference type="GO" id="GO:0000395">
    <property type="term" value="P:mRNA 5'-splice site recognition"/>
    <property type="evidence" value="ECO:0007669"/>
    <property type="project" value="EnsemblFungi"/>
</dbReference>
<dbReference type="Proteomes" id="UP000005627">
    <property type="component" value="Chromosome 2"/>
</dbReference>
<dbReference type="PANTHER" id="PTHR47958">
    <property type="entry name" value="ATP-DEPENDENT RNA HELICASE DBP3"/>
    <property type="match status" value="1"/>
</dbReference>
<dbReference type="GO" id="GO:0003724">
    <property type="term" value="F:RNA helicase activity"/>
    <property type="evidence" value="ECO:0007669"/>
    <property type="project" value="UniProtKB-EC"/>
</dbReference>
<keyword evidence="4 6" id="KW-0347">Helicase</keyword>
<dbReference type="AlphaFoldDB" id="G8ZNV2"/>
<dbReference type="KEGG" id="tdl:TDEL_0B01670"/>
<dbReference type="Gene3D" id="3.40.50.300">
    <property type="entry name" value="P-loop containing nucleotide triphosphate hydrolases"/>
    <property type="match status" value="2"/>
</dbReference>
<feature type="region of interest" description="Disordered" evidence="7">
    <location>
        <begin position="1"/>
        <end position="30"/>
    </location>
</feature>
<evidence type="ECO:0000256" key="4">
    <source>
        <dbReference type="ARBA" id="ARBA00022806"/>
    </source>
</evidence>
<sequence length="579" mass="65764">MGRPPSLESLLGKKRKPEGEDSGLNGIEKPKFLSVGERERLVATRTPSVNQKPLKVEKKRVTEDLEVPEDKFKSNSERQSVKRSRFRFDWNEDSDTLAGYEPIVNTKVSFLVNEKSGGDSLESSRMGKRWQEKTLKEMTDRDWRIFREDFEITTKGGSIENPIRNWHESRILKDDMLDVIVNSLKYKEPTPIQRIAIPNICKRGSRDFLGVASTGSGKTLAFVIPILIKMISSEPRPPALKSIEGPKALILAPTRELAQQIQAESEKITKLWNVKNPEYSCRVVSVVGGHSLEETTYNLQKGCDILVATPGRLIDSLESHILTIKQVETLVLDEADRMIDLGFEEQVTKIFNILESTSEQGKIQKLMFTATMSGSIERIANGYLQKPSYATIGRGEGSIPQIQQLVYYSGSEERRFRRVKSLLEQYMPPIIVFVTYKKTADWLVQKFNQETSFRVTVLHGSKSQDQREHSLQLLRSGKAQVMIATNVAARGLDIPNVSLVVNFQISKQFEDYIHRIGRTGRAGMKGTAITFLGDDENTQIVEEISKYIKNNNPTNSNVFDNTLREKYNIENHQMDELIY</sequence>
<dbReference type="FunCoup" id="G8ZNV2">
    <property type="interactions" value="997"/>
</dbReference>
<dbReference type="EC" id="3.6.4.13" evidence="1"/>
<dbReference type="eggNOG" id="KOG0333">
    <property type="taxonomic scope" value="Eukaryota"/>
</dbReference>
<name>G8ZNV2_TORDE</name>
<dbReference type="GO" id="GO:0016787">
    <property type="term" value="F:hydrolase activity"/>
    <property type="evidence" value="ECO:0007669"/>
    <property type="project" value="UniProtKB-KW"/>
</dbReference>
<organism evidence="10 11">
    <name type="scientific">Torulaspora delbrueckii</name>
    <name type="common">Yeast</name>
    <name type="synonym">Candida colliculosa</name>
    <dbReference type="NCBI Taxonomy" id="4950"/>
    <lineage>
        <taxon>Eukaryota</taxon>
        <taxon>Fungi</taxon>
        <taxon>Dikarya</taxon>
        <taxon>Ascomycota</taxon>
        <taxon>Saccharomycotina</taxon>
        <taxon>Saccharomycetes</taxon>
        <taxon>Saccharomycetales</taxon>
        <taxon>Saccharomycetaceae</taxon>
        <taxon>Torulaspora</taxon>
    </lineage>
</organism>
<dbReference type="SUPFAM" id="SSF52540">
    <property type="entry name" value="P-loop containing nucleoside triphosphate hydrolases"/>
    <property type="match status" value="1"/>
</dbReference>
<dbReference type="InterPro" id="IPR014001">
    <property type="entry name" value="Helicase_ATP-bd"/>
</dbReference>
<proteinExistence type="inferred from homology"/>
<keyword evidence="3 6" id="KW-0378">Hydrolase</keyword>
<dbReference type="PROSITE" id="PS51194">
    <property type="entry name" value="HELICASE_CTER"/>
    <property type="match status" value="1"/>
</dbReference>
<evidence type="ECO:0000256" key="2">
    <source>
        <dbReference type="ARBA" id="ARBA00022741"/>
    </source>
</evidence>
<gene>
    <name evidence="10" type="primary">TDEL0B01670</name>
    <name evidence="10" type="ORF">TDEL_0B01670</name>
</gene>